<comment type="caution">
    <text evidence="10">The sequence shown here is derived from an EMBL/GenBank/DDBJ whole genome shotgun (WGS) entry which is preliminary data.</text>
</comment>
<keyword evidence="7 8" id="KW-0131">Cell cycle</keyword>
<dbReference type="Proteomes" id="UP000186058">
    <property type="component" value="Unassembled WGS sequence"/>
</dbReference>
<dbReference type="Pfam" id="PF13411">
    <property type="entry name" value="MerR_1"/>
    <property type="match status" value="1"/>
</dbReference>
<dbReference type="InterPro" id="IPR009061">
    <property type="entry name" value="DNA-bd_dom_put_sf"/>
</dbReference>
<keyword evidence="4 8" id="KW-0749">Sporulation</keyword>
<evidence type="ECO:0000313" key="11">
    <source>
        <dbReference type="Proteomes" id="UP000186058"/>
    </source>
</evidence>
<reference evidence="10 11" key="1">
    <citation type="submission" date="2016-03" db="EMBL/GenBank/DDBJ databases">
        <authorList>
            <person name="Sant'Anna F.H."/>
            <person name="Ambrosini A."/>
            <person name="Souza R."/>
            <person name="Bach E."/>
            <person name="Fernandes G."/>
            <person name="Balsanelli E."/>
            <person name="Baura V.A."/>
            <person name="Souza E.M."/>
            <person name="Passaglia L."/>
        </authorList>
    </citation>
    <scope>NUCLEOTIDE SEQUENCE [LARGE SCALE GENOMIC DNA]</scope>
    <source>
        <strain evidence="10 11">P26E</strain>
    </source>
</reference>
<accession>A0ABX3EK61</accession>
<feature type="domain" description="HTH merR-type" evidence="9">
    <location>
        <begin position="5"/>
        <end position="59"/>
    </location>
</feature>
<evidence type="ECO:0000256" key="4">
    <source>
        <dbReference type="ARBA" id="ARBA00022969"/>
    </source>
</evidence>
<evidence type="ECO:0000256" key="5">
    <source>
        <dbReference type="ARBA" id="ARBA00023054"/>
    </source>
</evidence>
<keyword evidence="2 8" id="KW-0132">Cell division</keyword>
<dbReference type="RefSeq" id="WP_074108999.1">
    <property type="nucleotide sequence ID" value="NZ_LVWI01000075.1"/>
</dbReference>
<evidence type="ECO:0000256" key="2">
    <source>
        <dbReference type="ARBA" id="ARBA00022618"/>
    </source>
</evidence>
<keyword evidence="6 8" id="KW-0238">DNA-binding</keyword>
<comment type="function">
    <text evidence="8">Required for the formation of axial filaments and for anchoring the origin regions at the cell poles in sporulating cells, thus ensuring proper chromosome segregation in the prespore. Binds in a dispersed manner throughout the chromosome but preferentially to sites clustered in the origin portion of the chromosome, causing condensation of the chromosome and its remodeling into an elongated, anchored structure.</text>
</comment>
<keyword evidence="11" id="KW-1185">Reference proteome</keyword>
<dbReference type="InterPro" id="IPR000551">
    <property type="entry name" value="MerR-type_HTH_dom"/>
</dbReference>
<feature type="DNA-binding region" description="H-T-H motif" evidence="8">
    <location>
        <begin position="6"/>
        <end position="26"/>
    </location>
</feature>
<evidence type="ECO:0000256" key="3">
    <source>
        <dbReference type="ARBA" id="ARBA00022829"/>
    </source>
</evidence>
<evidence type="ECO:0000313" key="10">
    <source>
        <dbReference type="EMBL" id="OKP81715.1"/>
    </source>
</evidence>
<dbReference type="InterPro" id="IPR023522">
    <property type="entry name" value="Chrosome_anchoring_RacA"/>
</dbReference>
<dbReference type="SUPFAM" id="SSF46955">
    <property type="entry name" value="Putative DNA-binding domain"/>
    <property type="match status" value="1"/>
</dbReference>
<comment type="similarity">
    <text evidence="8">Belongs to the RacA family.</text>
</comment>
<keyword evidence="3 8" id="KW-0159">Chromosome partition</keyword>
<evidence type="ECO:0000256" key="6">
    <source>
        <dbReference type="ARBA" id="ARBA00023125"/>
    </source>
</evidence>
<evidence type="ECO:0000256" key="8">
    <source>
        <dbReference type="HAMAP-Rule" id="MF_01170"/>
    </source>
</evidence>
<name>A0ABX3EK61_9BACL</name>
<comment type="subcellular location">
    <subcellularLocation>
        <location evidence="8">Cytoplasm</location>
    </subcellularLocation>
    <text evidence="8">Localizes to cell poles and nucleoid.</text>
</comment>
<evidence type="ECO:0000259" key="9">
    <source>
        <dbReference type="Pfam" id="PF13411"/>
    </source>
</evidence>
<gene>
    <name evidence="8" type="primary">racA</name>
    <name evidence="10" type="ORF">A3844_25645</name>
</gene>
<sequence length="179" mass="20492">MEMLKTKDAAELLSVSQTTIKRWAAMFPDFFPKDRFGHYIFSEQAISLLQLIKDRINRGEALECINLELATGTVQPVSQEKDPLLRTPDGPMEDMLSRIDYIERSLEHKADEVVSVQLLQQRGELEDLRQMIKQLAVSLETIQERTDPSLSPYEPNAAAGRIQSPPRKRGLLRTFFSFL</sequence>
<dbReference type="HAMAP" id="MF_01170">
    <property type="entry name" value="RacA"/>
    <property type="match status" value="1"/>
</dbReference>
<keyword evidence="5 8" id="KW-0175">Coiled coil</keyword>
<dbReference type="EMBL" id="LVWI01000075">
    <property type="protein sequence ID" value="OKP81715.1"/>
    <property type="molecule type" value="Genomic_DNA"/>
</dbReference>
<proteinExistence type="inferred from homology"/>
<keyword evidence="1 8" id="KW-0963">Cytoplasm</keyword>
<organism evidence="10 11">
    <name type="scientific">Paenibacillus helianthi</name>
    <dbReference type="NCBI Taxonomy" id="1349432"/>
    <lineage>
        <taxon>Bacteria</taxon>
        <taxon>Bacillati</taxon>
        <taxon>Bacillota</taxon>
        <taxon>Bacilli</taxon>
        <taxon>Bacillales</taxon>
        <taxon>Paenibacillaceae</taxon>
        <taxon>Paenibacillus</taxon>
    </lineage>
</organism>
<evidence type="ECO:0000256" key="7">
    <source>
        <dbReference type="ARBA" id="ARBA00023306"/>
    </source>
</evidence>
<protein>
    <recommendedName>
        <fullName evidence="8">Chromosome-anchoring protein RacA</fullName>
    </recommendedName>
</protein>
<evidence type="ECO:0000256" key="1">
    <source>
        <dbReference type="ARBA" id="ARBA00022490"/>
    </source>
</evidence>
<dbReference type="Gene3D" id="1.10.1660.10">
    <property type="match status" value="1"/>
</dbReference>